<feature type="compositionally biased region" description="Low complexity" evidence="1">
    <location>
        <begin position="77"/>
        <end position="87"/>
    </location>
</feature>
<feature type="domain" description="PA14" evidence="3">
    <location>
        <begin position="640"/>
        <end position="801"/>
    </location>
</feature>
<feature type="region of interest" description="Disordered" evidence="1">
    <location>
        <begin position="66"/>
        <end position="96"/>
    </location>
</feature>
<evidence type="ECO:0000256" key="1">
    <source>
        <dbReference type="SAM" id="MobiDB-lite"/>
    </source>
</evidence>
<dbReference type="Gene3D" id="3.40.50.1110">
    <property type="entry name" value="SGNH hydrolase"/>
    <property type="match status" value="1"/>
</dbReference>
<feature type="compositionally biased region" description="Polar residues" evidence="1">
    <location>
        <begin position="66"/>
        <end position="76"/>
    </location>
</feature>
<reference evidence="5" key="1">
    <citation type="journal article" date="2020" name="BMC Genomics">
        <title>Correction to: Identification and distribution of gene clusters required for synthesis of sphingolipid metabolism inhibitors in diverse species of the filamentous fungus Fusarium.</title>
        <authorList>
            <person name="Kim H.S."/>
            <person name="Lohmar J.M."/>
            <person name="Busman M."/>
            <person name="Brown D.W."/>
            <person name="Naumann T.A."/>
            <person name="Divon H.H."/>
            <person name="Lysoe E."/>
            <person name="Uhlig S."/>
            <person name="Proctor R.H."/>
        </authorList>
    </citation>
    <scope>NUCLEOTIDE SEQUENCE [LARGE SCALE GENOMIC DNA]</scope>
    <source>
        <strain evidence="5">NRRL 25331</strain>
    </source>
</reference>
<evidence type="ECO:0000313" key="4">
    <source>
        <dbReference type="EMBL" id="KAF5665227.1"/>
    </source>
</evidence>
<feature type="signal peptide" evidence="2">
    <location>
        <begin position="1"/>
        <end position="21"/>
    </location>
</feature>
<proteinExistence type="predicted"/>
<dbReference type="Pfam" id="PF10528">
    <property type="entry name" value="GLEYA"/>
    <property type="match status" value="1"/>
</dbReference>
<gene>
    <name evidence="4" type="ORF">FCIRC_10584</name>
</gene>
<dbReference type="PROSITE" id="PS51820">
    <property type="entry name" value="PA14"/>
    <property type="match status" value="1"/>
</dbReference>
<name>A0A8H5TAR6_FUSCI</name>
<protein>
    <submittedName>
        <fullName evidence="4">FLO9-like protein</fullName>
    </submittedName>
</protein>
<reference evidence="4 5" key="2">
    <citation type="submission" date="2020-05" db="EMBL/GenBank/DDBJ databases">
        <title>Identification and distribution of gene clusters putatively required for synthesis of sphingolipid metabolism inhibitors in phylogenetically diverse species of the filamentous fungus Fusarium.</title>
        <authorList>
            <person name="Kim H.-S."/>
            <person name="Busman M."/>
            <person name="Brown D.W."/>
            <person name="Divon H."/>
            <person name="Uhlig S."/>
            <person name="Proctor R.H."/>
        </authorList>
    </citation>
    <scope>NUCLEOTIDE SEQUENCE [LARGE SCALE GENOMIC DNA]</scope>
    <source>
        <strain evidence="4 5">NRRL 25331</strain>
    </source>
</reference>
<dbReference type="EMBL" id="JAAQPE010000394">
    <property type="protein sequence ID" value="KAF5665227.1"/>
    <property type="molecule type" value="Genomic_DNA"/>
</dbReference>
<dbReference type="InterPro" id="IPR018871">
    <property type="entry name" value="GLEYA_adhesin_domain"/>
</dbReference>
<feature type="chain" id="PRO_5034363654" evidence="2">
    <location>
        <begin position="22"/>
        <end position="1106"/>
    </location>
</feature>
<dbReference type="InterPro" id="IPR037524">
    <property type="entry name" value="PA14/GLEYA"/>
</dbReference>
<dbReference type="AlphaFoldDB" id="A0A8H5TAR6"/>
<evidence type="ECO:0000256" key="2">
    <source>
        <dbReference type="SAM" id="SignalP"/>
    </source>
</evidence>
<dbReference type="SUPFAM" id="SSF52266">
    <property type="entry name" value="SGNH hydrolase"/>
    <property type="match status" value="1"/>
</dbReference>
<comment type="caution">
    <text evidence="4">The sequence shown here is derived from an EMBL/GenBank/DDBJ whole genome shotgun (WGS) entry which is preliminary data.</text>
</comment>
<dbReference type="Proteomes" id="UP000572754">
    <property type="component" value="Unassembled WGS sequence"/>
</dbReference>
<keyword evidence="2" id="KW-0732">Signal</keyword>
<evidence type="ECO:0000313" key="5">
    <source>
        <dbReference type="Proteomes" id="UP000572754"/>
    </source>
</evidence>
<keyword evidence="5" id="KW-1185">Reference proteome</keyword>
<organism evidence="4 5">
    <name type="scientific">Fusarium circinatum</name>
    <name type="common">Pitch canker fungus</name>
    <name type="synonym">Gibberella circinata</name>
    <dbReference type="NCBI Taxonomy" id="48490"/>
    <lineage>
        <taxon>Eukaryota</taxon>
        <taxon>Fungi</taxon>
        <taxon>Dikarya</taxon>
        <taxon>Ascomycota</taxon>
        <taxon>Pezizomycotina</taxon>
        <taxon>Sordariomycetes</taxon>
        <taxon>Hypocreomycetidae</taxon>
        <taxon>Hypocreales</taxon>
        <taxon>Nectriaceae</taxon>
        <taxon>Fusarium</taxon>
        <taxon>Fusarium fujikuroi species complex</taxon>
    </lineage>
</organism>
<dbReference type="Gene3D" id="2.60.120.1560">
    <property type="match status" value="1"/>
</dbReference>
<dbReference type="InterPro" id="IPR036514">
    <property type="entry name" value="SGNH_hydro_sf"/>
</dbReference>
<sequence length="1106" mass="114424">MRPPSVFSVGTALGLVSNAFAAPGFLRETCPDGGIQVVEVQPYKVIYNGQTSTTVVTRTYTQYAGSTGAPNSNGAGSSLPSKSPSNSGQPGGSEPDCDGCGVSTVIAGYPPPVCHECITITTTGPIAYVTTVPPAASGGKSTVITYNRPETVTVTPPVCHESTVVTCNGPTTVTVTSTVTITGNVTEPTTILPSTGTLPCTATVIVPHQVYTTLTTEGPILGTTTLPFPSDCGESCTATVIVTEVINHTTLTTTGPVAGTTTLSVPSGCLTCTETVIITNTPSSTHWVTVTTTGPIAGTTTLPVPSGCLTCTETVVITDIPTSSRPITTVITTGPTAGITTLPFHSNCPSCTEAIVVTDVPTGSIPVITVTTTRPVAGTTTLPVPSDCRTCTETVVITDVPSPQSRPTITVTTTGPFAGTTTLPASSDCSTCTETVVITDVPTSSYSRPTVTSTTTGPTAETTTLPVPSGCLTCTETVIVTDVPTSSYSQPTVTVITTGPTAGTTTLPVPSDCLSCTETVVITDVPSTSSTSTNPGGGLTTITSQATTTGLTTLPATSGGTTTVVTFATPIETTLTSGGVSFATTTLPATSGGTTTVVVYTPTGCPTPSCQSGLAWDYYTAEMSEDGTWGPGLIPLNTDSESNGANGEFSQGPFQVVQQGLTPYASGTTNVTGFDRVEYNQVLNGVNLKPDNQWSVYNFYGNFYPFYTGVYTFWFTDIDDGAAIWIGPDAASGYMNPQNSVARGSSALDLRGNANATATFQTDACSIIPFRIILVNAQTASSYSFTITDPYGNVIGVYRVNSSGFEKVRNALVSSWFSPRPALRVLTLGNSITNGFKSSDRSGYRGFFCNYLTKQGIYKVDMVGSVKAGAMRDPGNEGHNGVTISQILGFADLSLGQRPNVVLLHAAAITPATDRARQGCNNTYIAGVTALVSSRASAGKKILLMNMDMVLITDELSGGLHPKDEGTIASGGGLGSAGNREWKCHQLYCEPGNTYGKSKDCADHWSEGECLSDGGDSGSWKCLKCKDATKTCECSWLDGKGVELAFKSTSSSSCSDLEKKVPGVFLTDIDGDGREDDLDVQEDGEAYMYWNAGNAPETGANAGKVQ</sequence>
<accession>A0A8H5TAR6</accession>
<evidence type="ECO:0000259" key="3">
    <source>
        <dbReference type="PROSITE" id="PS51820"/>
    </source>
</evidence>